<dbReference type="RefSeq" id="WP_062373376.1">
    <property type="nucleotide sequence ID" value="NZ_LNCD01000120.1"/>
</dbReference>
<dbReference type="Pfam" id="PF00106">
    <property type="entry name" value="adh_short"/>
    <property type="match status" value="1"/>
</dbReference>
<dbReference type="AlphaFoldDB" id="A0A109J9N1"/>
<keyword evidence="6" id="KW-1185">Reference proteome</keyword>
<feature type="domain" description="Ketoreductase" evidence="4">
    <location>
        <begin position="3"/>
        <end position="184"/>
    </location>
</feature>
<dbReference type="InterPro" id="IPR002347">
    <property type="entry name" value="SDR_fam"/>
</dbReference>
<dbReference type="EMBL" id="LNCD01000120">
    <property type="protein sequence ID" value="KWV44896.1"/>
    <property type="molecule type" value="Genomic_DNA"/>
</dbReference>
<dbReference type="SUPFAM" id="SSF51735">
    <property type="entry name" value="NAD(P)-binding Rossmann-fold domains"/>
    <property type="match status" value="1"/>
</dbReference>
<dbReference type="PANTHER" id="PTHR43976">
    <property type="entry name" value="SHORT CHAIN DEHYDROGENASE"/>
    <property type="match status" value="1"/>
</dbReference>
<dbReference type="PANTHER" id="PTHR43976:SF16">
    <property type="entry name" value="SHORT-CHAIN DEHYDROGENASE_REDUCTASE FAMILY PROTEIN"/>
    <property type="match status" value="1"/>
</dbReference>
<dbReference type="InterPro" id="IPR020904">
    <property type="entry name" value="Sc_DH/Rdtase_CS"/>
</dbReference>
<proteinExistence type="inferred from homology"/>
<sequence length="286" mass="30947">MSKTWLITGSVSGIGLSTAELVLARGENLVATARNVDRLLNLVRRYGKQVELIELDVTDAPAARGAVDTAMERFGRLDVLLNNAGYAHLSPFEQVSEDDFKAEIDTNFYGVVNLTRAALPVMRRQKSGHIINISSSSARFGSPGSTAYTAAKWAVSGFTASLAKEVKPFGVKAIAIEPGSIRTNWTRVARGHVPPLLREYEPTIGAIMRMTEGYAGTEPGDPDKVAVVIFDLSRQDDLPEQLVLGSDALGRIAQSDAVRSAAALYWDKISRSTDFDEPTTPLPLLD</sequence>
<gene>
    <name evidence="5" type="ORF">AS026_01955</name>
</gene>
<reference evidence="5 6" key="1">
    <citation type="submission" date="2015-11" db="EMBL/GenBank/DDBJ databases">
        <title>Draft Genome Sequence of the Strain BR 10423 (Rhizobium sp.) isolated from nodules of Mimosa pudica.</title>
        <authorList>
            <person name="Barauna A.C."/>
            <person name="Zilli J.E."/>
            <person name="Simoes-Araujo J.L."/>
            <person name="Reis V.M."/>
            <person name="James E.K."/>
            <person name="Reis F.B.Jr."/>
            <person name="Rouws L.F."/>
            <person name="Passos S.R."/>
            <person name="Gois S.R."/>
        </authorList>
    </citation>
    <scope>NUCLEOTIDE SEQUENCE [LARGE SCALE GENOMIC DNA]</scope>
    <source>
        <strain evidence="5 6">BR10423</strain>
    </source>
</reference>
<keyword evidence="2" id="KW-0560">Oxidoreductase</keyword>
<evidence type="ECO:0000313" key="6">
    <source>
        <dbReference type="Proteomes" id="UP000068164"/>
    </source>
</evidence>
<evidence type="ECO:0000256" key="1">
    <source>
        <dbReference type="ARBA" id="ARBA00006484"/>
    </source>
</evidence>
<comment type="caution">
    <text evidence="5">The sequence shown here is derived from an EMBL/GenBank/DDBJ whole genome shotgun (WGS) entry which is preliminary data.</text>
</comment>
<dbReference type="Proteomes" id="UP000068164">
    <property type="component" value="Unassembled WGS sequence"/>
</dbReference>
<comment type="similarity">
    <text evidence="1 3">Belongs to the short-chain dehydrogenases/reductases (SDR) family.</text>
</comment>
<evidence type="ECO:0000256" key="2">
    <source>
        <dbReference type="ARBA" id="ARBA00023002"/>
    </source>
</evidence>
<dbReference type="CDD" id="cd05374">
    <property type="entry name" value="17beta-HSD-like_SDR_c"/>
    <property type="match status" value="1"/>
</dbReference>
<dbReference type="InterPro" id="IPR036291">
    <property type="entry name" value="NAD(P)-bd_dom_sf"/>
</dbReference>
<dbReference type="SMART" id="SM00822">
    <property type="entry name" value="PKS_KR"/>
    <property type="match status" value="1"/>
</dbReference>
<dbReference type="OrthoDB" id="9793825at2"/>
<organism evidence="5 6">
    <name type="scientific">Rhizobium altiplani</name>
    <dbReference type="NCBI Taxonomy" id="1864509"/>
    <lineage>
        <taxon>Bacteria</taxon>
        <taxon>Pseudomonadati</taxon>
        <taxon>Pseudomonadota</taxon>
        <taxon>Alphaproteobacteria</taxon>
        <taxon>Hyphomicrobiales</taxon>
        <taxon>Rhizobiaceae</taxon>
        <taxon>Rhizobium/Agrobacterium group</taxon>
        <taxon>Rhizobium</taxon>
    </lineage>
</organism>
<accession>A0A109J9N1</accession>
<dbReference type="InterPro" id="IPR057326">
    <property type="entry name" value="KR_dom"/>
</dbReference>
<evidence type="ECO:0000256" key="3">
    <source>
        <dbReference type="RuleBase" id="RU000363"/>
    </source>
</evidence>
<dbReference type="PRINTS" id="PR00081">
    <property type="entry name" value="GDHRDH"/>
</dbReference>
<protein>
    <submittedName>
        <fullName evidence="5">Oxidoreductase</fullName>
    </submittedName>
</protein>
<evidence type="ECO:0000313" key="5">
    <source>
        <dbReference type="EMBL" id="KWV44896.1"/>
    </source>
</evidence>
<dbReference type="PRINTS" id="PR00080">
    <property type="entry name" value="SDRFAMILY"/>
</dbReference>
<evidence type="ECO:0000259" key="4">
    <source>
        <dbReference type="SMART" id="SM00822"/>
    </source>
</evidence>
<dbReference type="Gene3D" id="3.40.50.720">
    <property type="entry name" value="NAD(P)-binding Rossmann-like Domain"/>
    <property type="match status" value="1"/>
</dbReference>
<name>A0A109J9N1_9HYPH</name>
<dbReference type="InterPro" id="IPR051911">
    <property type="entry name" value="SDR_oxidoreductase"/>
</dbReference>
<dbReference type="PROSITE" id="PS00061">
    <property type="entry name" value="ADH_SHORT"/>
    <property type="match status" value="1"/>
</dbReference>
<dbReference type="GO" id="GO:0016491">
    <property type="term" value="F:oxidoreductase activity"/>
    <property type="evidence" value="ECO:0007669"/>
    <property type="project" value="UniProtKB-KW"/>
</dbReference>